<comment type="caution">
    <text evidence="1">The sequence shown here is derived from an EMBL/GenBank/DDBJ whole genome shotgun (WGS) entry which is preliminary data.</text>
</comment>
<evidence type="ECO:0000313" key="2">
    <source>
        <dbReference type="Proteomes" id="UP001229421"/>
    </source>
</evidence>
<proteinExistence type="predicted"/>
<protein>
    <submittedName>
        <fullName evidence="1">Uncharacterized protein</fullName>
    </submittedName>
</protein>
<accession>A0AAD8K7U0</accession>
<gene>
    <name evidence="1" type="ORF">QVD17_27075</name>
</gene>
<dbReference type="Proteomes" id="UP001229421">
    <property type="component" value="Unassembled WGS sequence"/>
</dbReference>
<dbReference type="AlphaFoldDB" id="A0AAD8K7U0"/>
<organism evidence="1 2">
    <name type="scientific">Tagetes erecta</name>
    <name type="common">African marigold</name>
    <dbReference type="NCBI Taxonomy" id="13708"/>
    <lineage>
        <taxon>Eukaryota</taxon>
        <taxon>Viridiplantae</taxon>
        <taxon>Streptophyta</taxon>
        <taxon>Embryophyta</taxon>
        <taxon>Tracheophyta</taxon>
        <taxon>Spermatophyta</taxon>
        <taxon>Magnoliopsida</taxon>
        <taxon>eudicotyledons</taxon>
        <taxon>Gunneridae</taxon>
        <taxon>Pentapetalae</taxon>
        <taxon>asterids</taxon>
        <taxon>campanulids</taxon>
        <taxon>Asterales</taxon>
        <taxon>Asteraceae</taxon>
        <taxon>Asteroideae</taxon>
        <taxon>Heliantheae alliance</taxon>
        <taxon>Tageteae</taxon>
        <taxon>Tagetes</taxon>
    </lineage>
</organism>
<reference evidence="1" key="1">
    <citation type="journal article" date="2023" name="bioRxiv">
        <title>Improved chromosome-level genome assembly for marigold (Tagetes erecta).</title>
        <authorList>
            <person name="Jiang F."/>
            <person name="Yuan L."/>
            <person name="Wang S."/>
            <person name="Wang H."/>
            <person name="Xu D."/>
            <person name="Wang A."/>
            <person name="Fan W."/>
        </authorList>
    </citation>
    <scope>NUCLEOTIDE SEQUENCE</scope>
    <source>
        <strain evidence="1">WSJ</strain>
        <tissue evidence="1">Leaf</tissue>
    </source>
</reference>
<evidence type="ECO:0000313" key="1">
    <source>
        <dbReference type="EMBL" id="KAK1417939.1"/>
    </source>
</evidence>
<dbReference type="EMBL" id="JAUHHV010000007">
    <property type="protein sequence ID" value="KAK1417939.1"/>
    <property type="molecule type" value="Genomic_DNA"/>
</dbReference>
<keyword evidence="2" id="KW-1185">Reference proteome</keyword>
<name>A0AAD8K7U0_TARER</name>
<sequence length="78" mass="9219">MRYHFYSPNFISSEREKKPRLIHCFRERKRRSIFFTATKNLGLPVVCSSSHFIRYQSSCLAMAMEFGVDDHSASDHKM</sequence>